<comment type="similarity">
    <text evidence="3">Belongs to the complex I LYR family.</text>
</comment>
<evidence type="ECO:0000256" key="4">
    <source>
        <dbReference type="ARBA" id="ARBA00011790"/>
    </source>
</evidence>
<name>A0A0L7R737_9HYME</name>
<dbReference type="Pfam" id="PF05347">
    <property type="entry name" value="Complex1_LYR"/>
    <property type="match status" value="1"/>
</dbReference>
<dbReference type="InterPro" id="IPR008011">
    <property type="entry name" value="Complex1_LYR_dom"/>
</dbReference>
<dbReference type="InterPro" id="IPR045292">
    <property type="entry name" value="Complex1_LYR_NDUFB9_LYRM3"/>
</dbReference>
<keyword evidence="8" id="KW-0679">Respiratory chain</keyword>
<dbReference type="OrthoDB" id="13598at2759"/>
<keyword evidence="17" id="KW-0830">Ubiquinone</keyword>
<dbReference type="PANTHER" id="PTHR12868:SF0">
    <property type="entry name" value="NADH DEHYDROGENASE [UBIQUINONE] 1 BETA SUBCOMPLEX SUBUNIT 9"/>
    <property type="match status" value="1"/>
</dbReference>
<feature type="domain" description="Complex 1 LYR protein" evidence="16">
    <location>
        <begin position="13"/>
        <end position="70"/>
    </location>
</feature>
<evidence type="ECO:0000256" key="2">
    <source>
        <dbReference type="ARBA" id="ARBA00004443"/>
    </source>
</evidence>
<dbReference type="EMBL" id="KQ414642">
    <property type="protein sequence ID" value="KOC66697.1"/>
    <property type="molecule type" value="Genomic_DNA"/>
</dbReference>
<comment type="subunit">
    <text evidence="4">Mammalian complex I is composed of 45 different subunits.</text>
</comment>
<comment type="subcellular location">
    <subcellularLocation>
        <location evidence="2">Mitochondrion inner membrane</location>
        <topology evidence="2">Peripheral membrane protein</topology>
        <orientation evidence="2">Matrix side</orientation>
    </subcellularLocation>
</comment>
<dbReference type="GO" id="GO:0006120">
    <property type="term" value="P:mitochondrial electron transport, NADH to ubiquinone"/>
    <property type="evidence" value="ECO:0007669"/>
    <property type="project" value="InterPro"/>
</dbReference>
<evidence type="ECO:0000256" key="14">
    <source>
        <dbReference type="ARBA" id="ARBA00030192"/>
    </source>
</evidence>
<dbReference type="PANTHER" id="PTHR12868">
    <property type="entry name" value="NADH-UBIQUINONE OXIDOREDUCTASE B22 SUBUNIT"/>
    <property type="match status" value="1"/>
</dbReference>
<evidence type="ECO:0000256" key="9">
    <source>
        <dbReference type="ARBA" id="ARBA00022792"/>
    </source>
</evidence>
<keyword evidence="13" id="KW-0472">Membrane</keyword>
<keyword evidence="6" id="KW-0813">Transport</keyword>
<evidence type="ECO:0000313" key="17">
    <source>
        <dbReference type="EMBL" id="KOC66697.1"/>
    </source>
</evidence>
<dbReference type="AlphaFoldDB" id="A0A0L7R737"/>
<dbReference type="InterPro" id="IPR033034">
    <property type="entry name" value="NDUFB9"/>
</dbReference>
<keyword evidence="7" id="KW-0597">Phosphoprotein</keyword>
<evidence type="ECO:0000256" key="13">
    <source>
        <dbReference type="ARBA" id="ARBA00023136"/>
    </source>
</evidence>
<evidence type="ECO:0000259" key="16">
    <source>
        <dbReference type="Pfam" id="PF05347"/>
    </source>
</evidence>
<evidence type="ECO:0000256" key="12">
    <source>
        <dbReference type="ARBA" id="ARBA00023128"/>
    </source>
</evidence>
<comment type="function">
    <text evidence="1">Accessory subunit of the mitochondrial membrane respiratory chain NADH dehydrogenase (Complex I), that is believed to be not involved in catalysis. Complex I functions in the transfer of electrons from NADH to the respiratory chain. The immediate electron acceptor for the enzyme is believed to be ubiquinone.</text>
</comment>
<evidence type="ECO:0000313" key="18">
    <source>
        <dbReference type="Proteomes" id="UP000053825"/>
    </source>
</evidence>
<keyword evidence="18" id="KW-1185">Reference proteome</keyword>
<accession>A0A0L7R737</accession>
<dbReference type="Proteomes" id="UP000053825">
    <property type="component" value="Unassembled WGS sequence"/>
</dbReference>
<evidence type="ECO:0000256" key="10">
    <source>
        <dbReference type="ARBA" id="ARBA00022982"/>
    </source>
</evidence>
<keyword evidence="12" id="KW-0496">Mitochondrion</keyword>
<organism evidence="17 18">
    <name type="scientific">Habropoda laboriosa</name>
    <dbReference type="NCBI Taxonomy" id="597456"/>
    <lineage>
        <taxon>Eukaryota</taxon>
        <taxon>Metazoa</taxon>
        <taxon>Ecdysozoa</taxon>
        <taxon>Arthropoda</taxon>
        <taxon>Hexapoda</taxon>
        <taxon>Insecta</taxon>
        <taxon>Pterygota</taxon>
        <taxon>Neoptera</taxon>
        <taxon>Endopterygota</taxon>
        <taxon>Hymenoptera</taxon>
        <taxon>Apocrita</taxon>
        <taxon>Aculeata</taxon>
        <taxon>Apoidea</taxon>
        <taxon>Anthophila</taxon>
        <taxon>Apidae</taxon>
        <taxon>Habropoda</taxon>
    </lineage>
</organism>
<keyword evidence="11" id="KW-0007">Acetylation</keyword>
<dbReference type="CDD" id="cd20263">
    <property type="entry name" value="Complex1_LYR_NDUFB9_LYRM3"/>
    <property type="match status" value="1"/>
</dbReference>
<evidence type="ECO:0000256" key="7">
    <source>
        <dbReference type="ARBA" id="ARBA00022553"/>
    </source>
</evidence>
<evidence type="ECO:0000256" key="15">
    <source>
        <dbReference type="ARBA" id="ARBA00032528"/>
    </source>
</evidence>
<dbReference type="STRING" id="597456.A0A0L7R737"/>
<evidence type="ECO:0000256" key="5">
    <source>
        <dbReference type="ARBA" id="ARBA00018684"/>
    </source>
</evidence>
<keyword evidence="10" id="KW-0249">Electron transport</keyword>
<evidence type="ECO:0000256" key="6">
    <source>
        <dbReference type="ARBA" id="ARBA00022448"/>
    </source>
</evidence>
<evidence type="ECO:0000256" key="1">
    <source>
        <dbReference type="ARBA" id="ARBA00002920"/>
    </source>
</evidence>
<proteinExistence type="inferred from homology"/>
<dbReference type="GO" id="GO:0005743">
    <property type="term" value="C:mitochondrial inner membrane"/>
    <property type="evidence" value="ECO:0007669"/>
    <property type="project" value="UniProtKB-SubCell"/>
</dbReference>
<evidence type="ECO:0000256" key="11">
    <source>
        <dbReference type="ARBA" id="ARBA00022990"/>
    </source>
</evidence>
<reference evidence="17 18" key="1">
    <citation type="submission" date="2015-07" db="EMBL/GenBank/DDBJ databases">
        <title>The genome of Habropoda laboriosa.</title>
        <authorList>
            <person name="Pan H."/>
            <person name="Kapheim K."/>
        </authorList>
    </citation>
    <scope>NUCLEOTIDE SEQUENCE [LARGE SCALE GENOMIC DNA]</scope>
    <source>
        <strain evidence="17">0110345459</strain>
    </source>
</reference>
<gene>
    <name evidence="17" type="ORF">WH47_00390</name>
</gene>
<evidence type="ECO:0000256" key="8">
    <source>
        <dbReference type="ARBA" id="ARBA00022660"/>
    </source>
</evidence>
<sequence>MAEIPLGLVSHARKVCSLYKQSLRNLENYYRLRHEYRYQAVLLRQRFEENRNILDARVAKQLLLDGQEELFQKLHAQPRQFPGSPGGICYERYAEAPDSVLDFWDPIEKAQYPKFFAKREELKKEYEKLYNKLYPEPSKETPKTT</sequence>
<evidence type="ECO:0000256" key="3">
    <source>
        <dbReference type="ARBA" id="ARBA00009508"/>
    </source>
</evidence>
<protein>
    <recommendedName>
        <fullName evidence="5">NADH dehydrogenase [ubiquinone] 1 beta subcomplex subunit 9</fullName>
    </recommendedName>
    <alternativeName>
        <fullName evidence="14">Complex I-B22</fullName>
    </alternativeName>
    <alternativeName>
        <fullName evidence="15">NADH-ubiquinone oxidoreductase B22 subunit</fullName>
    </alternativeName>
</protein>
<keyword evidence="9" id="KW-0999">Mitochondrion inner membrane</keyword>